<keyword evidence="5" id="KW-0732">Signal</keyword>
<dbReference type="GO" id="GO:0052689">
    <property type="term" value="F:carboxylic ester hydrolase activity"/>
    <property type="evidence" value="ECO:0007669"/>
    <property type="project" value="UniProtKB-KW"/>
</dbReference>
<keyword evidence="4" id="KW-1015">Disulfide bond</keyword>
<evidence type="ECO:0000256" key="2">
    <source>
        <dbReference type="ARBA" id="ARBA00022487"/>
    </source>
</evidence>
<proteinExistence type="inferred from homology"/>
<evidence type="ECO:0000259" key="6">
    <source>
        <dbReference type="Pfam" id="PF07705"/>
    </source>
</evidence>
<dbReference type="Proteomes" id="UP000640052">
    <property type="component" value="Unassembled WGS sequence"/>
</dbReference>
<feature type="domain" description="CARDB" evidence="6">
    <location>
        <begin position="406"/>
        <end position="506"/>
    </location>
</feature>
<keyword evidence="2" id="KW-0719">Serine esterase</keyword>
<dbReference type="Pfam" id="PF01083">
    <property type="entry name" value="Cutinase"/>
    <property type="match status" value="1"/>
</dbReference>
<sequence length="517" mass="54982">MALRLRRMFITALALPGLLSLVGGAARAAADCAQVGFLGVRGSGEDPLDAQVKMGTPVHKTYTVLKTLLDEADPPVTMTPHEVDYPAVGVPELFDQIIDSVSFTPPSVQSGITSLRAALDHTCEEKLVLVGYSQGAWVIKQAMLAPDFQAAYGSKIKAVVLFGDPSFDRDDPFAAKNYSNMVEGLMSLMYDKAADLAGVRDALLIKSRLPGWLPYGQSYCHGGDPVCGRAQANRIQACIDVLLNGSNDGNAFCSRTHEDYHAGTADGAAYDLAHLLIPRPFDPEPNPGPRPDINVTKVTETSGDPICAGDSPTVRATVHNSGQAPTGVFPYRWEVDDDIAETSTHTAIPTGGSTLVDFVLPDISQGTHIVKFAADHNREIKESVESNNTATVKLVVKSCGPTGPRPDMAVTSMSILPGEPLCAGNSPTVRAMIKNRGTVETGFFGIRWVDDAGTVFDGGHFSIPAGTADSHDHIWHDITAGVHSVSFTADFDDGIPEVNENNNSRTFTFTVADCGGS</sequence>
<dbReference type="GO" id="GO:0005975">
    <property type="term" value="P:carbohydrate metabolic process"/>
    <property type="evidence" value="ECO:0007669"/>
    <property type="project" value="UniProtKB-ARBA"/>
</dbReference>
<name>A0A919UJK4_9ACTN</name>
<evidence type="ECO:0000256" key="4">
    <source>
        <dbReference type="ARBA" id="ARBA00023157"/>
    </source>
</evidence>
<evidence type="ECO:0000313" key="7">
    <source>
        <dbReference type="EMBL" id="GIH23941.1"/>
    </source>
</evidence>
<organism evidence="7 8">
    <name type="scientific">Acrocarpospora phusangensis</name>
    <dbReference type="NCBI Taxonomy" id="1070424"/>
    <lineage>
        <taxon>Bacteria</taxon>
        <taxon>Bacillati</taxon>
        <taxon>Actinomycetota</taxon>
        <taxon>Actinomycetes</taxon>
        <taxon>Streptosporangiales</taxon>
        <taxon>Streptosporangiaceae</taxon>
        <taxon>Acrocarpospora</taxon>
    </lineage>
</organism>
<dbReference type="RefSeq" id="WP_204040714.1">
    <property type="nucleotide sequence ID" value="NZ_BOOA01000014.1"/>
</dbReference>
<keyword evidence="8" id="KW-1185">Reference proteome</keyword>
<dbReference type="Gene3D" id="3.40.50.1820">
    <property type="entry name" value="alpha/beta hydrolase"/>
    <property type="match status" value="1"/>
</dbReference>
<dbReference type="Pfam" id="PF07705">
    <property type="entry name" value="CARDB"/>
    <property type="match status" value="2"/>
</dbReference>
<reference evidence="7" key="1">
    <citation type="submission" date="2021-01" db="EMBL/GenBank/DDBJ databases">
        <title>Whole genome shotgun sequence of Acrocarpospora phusangensis NBRC 108782.</title>
        <authorList>
            <person name="Komaki H."/>
            <person name="Tamura T."/>
        </authorList>
    </citation>
    <scope>NUCLEOTIDE SEQUENCE</scope>
    <source>
        <strain evidence="7">NBRC 108782</strain>
    </source>
</reference>
<dbReference type="SUPFAM" id="SSF53474">
    <property type="entry name" value="alpha/beta-Hydrolases"/>
    <property type="match status" value="1"/>
</dbReference>
<dbReference type="InterPro" id="IPR013783">
    <property type="entry name" value="Ig-like_fold"/>
</dbReference>
<accession>A0A919UJK4</accession>
<dbReference type="EMBL" id="BOOA01000014">
    <property type="protein sequence ID" value="GIH23941.1"/>
    <property type="molecule type" value="Genomic_DNA"/>
</dbReference>
<gene>
    <name evidence="7" type="ORF">Aph01nite_22510</name>
</gene>
<feature type="signal peptide" evidence="5">
    <location>
        <begin position="1"/>
        <end position="28"/>
    </location>
</feature>
<dbReference type="InterPro" id="IPR000675">
    <property type="entry name" value="Cutinase/axe"/>
</dbReference>
<comment type="similarity">
    <text evidence="1">Belongs to the cutinase family.</text>
</comment>
<dbReference type="PANTHER" id="PTHR33630:SF9">
    <property type="entry name" value="CUTINASE 4"/>
    <property type="match status" value="1"/>
</dbReference>
<dbReference type="Gene3D" id="2.60.40.10">
    <property type="entry name" value="Immunoglobulins"/>
    <property type="match status" value="2"/>
</dbReference>
<dbReference type="PANTHER" id="PTHR33630">
    <property type="entry name" value="CUTINASE RV1984C-RELATED-RELATED"/>
    <property type="match status" value="1"/>
</dbReference>
<evidence type="ECO:0000256" key="1">
    <source>
        <dbReference type="ARBA" id="ARBA00007534"/>
    </source>
</evidence>
<dbReference type="SMART" id="SM01110">
    <property type="entry name" value="Cutinase"/>
    <property type="match status" value="1"/>
</dbReference>
<dbReference type="AlphaFoldDB" id="A0A919UJK4"/>
<keyword evidence="3" id="KW-0378">Hydrolase</keyword>
<evidence type="ECO:0000256" key="5">
    <source>
        <dbReference type="SAM" id="SignalP"/>
    </source>
</evidence>
<evidence type="ECO:0000313" key="8">
    <source>
        <dbReference type="Proteomes" id="UP000640052"/>
    </source>
</evidence>
<feature type="chain" id="PRO_5036966557" description="CARDB domain-containing protein" evidence="5">
    <location>
        <begin position="29"/>
        <end position="517"/>
    </location>
</feature>
<evidence type="ECO:0000256" key="3">
    <source>
        <dbReference type="ARBA" id="ARBA00022801"/>
    </source>
</evidence>
<protein>
    <recommendedName>
        <fullName evidence="6">CARDB domain-containing protein</fullName>
    </recommendedName>
</protein>
<dbReference type="InterPro" id="IPR011635">
    <property type="entry name" value="CARDB"/>
</dbReference>
<comment type="caution">
    <text evidence="7">The sequence shown here is derived from an EMBL/GenBank/DDBJ whole genome shotgun (WGS) entry which is preliminary data.</text>
</comment>
<dbReference type="InterPro" id="IPR029058">
    <property type="entry name" value="AB_hydrolase_fold"/>
</dbReference>
<feature type="domain" description="CARDB" evidence="6">
    <location>
        <begin position="291"/>
        <end position="391"/>
    </location>
</feature>